<dbReference type="Proteomes" id="UP000193642">
    <property type="component" value="Unassembled WGS sequence"/>
</dbReference>
<feature type="transmembrane region" description="Helical" evidence="5">
    <location>
        <begin position="179"/>
        <end position="201"/>
    </location>
</feature>
<feature type="transmembrane region" description="Helical" evidence="5">
    <location>
        <begin position="54"/>
        <end position="70"/>
    </location>
</feature>
<feature type="transmembrane region" description="Helical" evidence="5">
    <location>
        <begin position="12"/>
        <end position="34"/>
    </location>
</feature>
<proteinExistence type="predicted"/>
<evidence type="ECO:0000256" key="5">
    <source>
        <dbReference type="SAM" id="Phobius"/>
    </source>
</evidence>
<evidence type="ECO:0000256" key="4">
    <source>
        <dbReference type="ARBA" id="ARBA00023136"/>
    </source>
</evidence>
<dbReference type="Pfam" id="PF06813">
    <property type="entry name" value="Nodulin-like"/>
    <property type="match status" value="1"/>
</dbReference>
<feature type="transmembrane region" description="Helical" evidence="5">
    <location>
        <begin position="494"/>
        <end position="514"/>
    </location>
</feature>
<reference evidence="7 8" key="1">
    <citation type="submission" date="2016-07" db="EMBL/GenBank/DDBJ databases">
        <title>Pervasive Adenine N6-methylation of Active Genes in Fungi.</title>
        <authorList>
            <consortium name="DOE Joint Genome Institute"/>
            <person name="Mondo S.J."/>
            <person name="Dannebaum R.O."/>
            <person name="Kuo R.C."/>
            <person name="Labutti K."/>
            <person name="Haridas S."/>
            <person name="Kuo A."/>
            <person name="Salamov A."/>
            <person name="Ahrendt S.R."/>
            <person name="Lipzen A."/>
            <person name="Sullivan W."/>
            <person name="Andreopoulos W.B."/>
            <person name="Clum A."/>
            <person name="Lindquist E."/>
            <person name="Daum C."/>
            <person name="Ramamoorthy G.K."/>
            <person name="Gryganskyi A."/>
            <person name="Culley D."/>
            <person name="Magnuson J.K."/>
            <person name="James T.Y."/>
            <person name="O'Malley M.A."/>
            <person name="Stajich J.E."/>
            <person name="Spatafora J.W."/>
            <person name="Visel A."/>
            <person name="Grigoriev I.V."/>
        </authorList>
    </citation>
    <scope>NUCLEOTIDE SEQUENCE [LARGE SCALE GENOMIC DNA]</scope>
    <source>
        <strain evidence="7 8">JEL800</strain>
    </source>
</reference>
<feature type="domain" description="Nodulin-like" evidence="6">
    <location>
        <begin position="15"/>
        <end position="223"/>
    </location>
</feature>
<evidence type="ECO:0000313" key="7">
    <source>
        <dbReference type="EMBL" id="ORY31750.1"/>
    </source>
</evidence>
<dbReference type="GO" id="GO:0016020">
    <property type="term" value="C:membrane"/>
    <property type="evidence" value="ECO:0007669"/>
    <property type="project" value="UniProtKB-SubCell"/>
</dbReference>
<dbReference type="SUPFAM" id="SSF103473">
    <property type="entry name" value="MFS general substrate transporter"/>
    <property type="match status" value="1"/>
</dbReference>
<feature type="transmembrane region" description="Helical" evidence="5">
    <location>
        <begin position="148"/>
        <end position="167"/>
    </location>
</feature>
<feature type="transmembrane region" description="Helical" evidence="5">
    <location>
        <begin position="77"/>
        <end position="101"/>
    </location>
</feature>
<keyword evidence="4 5" id="KW-0472">Membrane</keyword>
<evidence type="ECO:0000259" key="6">
    <source>
        <dbReference type="Pfam" id="PF06813"/>
    </source>
</evidence>
<comment type="subcellular location">
    <subcellularLocation>
        <location evidence="1">Membrane</location>
        <topology evidence="1">Multi-pass membrane protein</topology>
    </subcellularLocation>
</comment>
<keyword evidence="2 5" id="KW-0812">Transmembrane</keyword>
<evidence type="ECO:0000256" key="3">
    <source>
        <dbReference type="ARBA" id="ARBA00022989"/>
    </source>
</evidence>
<keyword evidence="8" id="KW-1185">Reference proteome</keyword>
<name>A0A1Y2BB35_9FUNG</name>
<dbReference type="AlphaFoldDB" id="A0A1Y2BB35"/>
<sequence>MTTTSVPSAGSATIWITLGMSCLALITAGCPYAFASFSGELQTKFGFSSQDINTMSSVGTSSLFIGYILVGPVWDRFGIVATASLASLCFGIGFLAIYLAYLGSLSGPLVSIGAVSVYYFIAGLGSCACFIVCYGVNLTNFSPKYSGLVSGILGTFYALSITIYSQIHNQFYADNTTGFLLFLTLTTFGINLLSAFVITRVPSTQHLSKTRSDSNAAQSLYATKAGTVASSSASQASTSLWEFEQPQPPIEALLTEPKPSGYQATLSRNTLADSLDYQRPPAIDSVSGFRAVDLSDFRLSIQSPTSARESILSSYAVNNTDSLAREKSALQDGNDSIQYHHPNPSKSVILPGQGVSFKSPSPFSMGDESVNEFRKTRESMDMGIELRDSNPIASEASPKPIQEQEIIESHVKDATPKEILLSTVFGFLLYIWQQGVVYFNNVNSLTKSIVPPSDGASATTQQLTILSISQVIGRITVGPASDYMIQRFPQTDRSLFHFLNQSLVLLPFALLAFLPLPSSAVLSFCSAIVGYTFGGIWVLYPPLLTGSLV</sequence>
<evidence type="ECO:0000313" key="8">
    <source>
        <dbReference type="Proteomes" id="UP000193642"/>
    </source>
</evidence>
<gene>
    <name evidence="7" type="ORF">BCR33DRAFT_792092</name>
</gene>
<organism evidence="7 8">
    <name type="scientific">Rhizoclosmatium globosum</name>
    <dbReference type="NCBI Taxonomy" id="329046"/>
    <lineage>
        <taxon>Eukaryota</taxon>
        <taxon>Fungi</taxon>
        <taxon>Fungi incertae sedis</taxon>
        <taxon>Chytridiomycota</taxon>
        <taxon>Chytridiomycota incertae sedis</taxon>
        <taxon>Chytridiomycetes</taxon>
        <taxon>Chytridiales</taxon>
        <taxon>Chytriomycetaceae</taxon>
        <taxon>Rhizoclosmatium</taxon>
    </lineage>
</organism>
<accession>A0A1Y2BB35</accession>
<dbReference type="InterPro" id="IPR036259">
    <property type="entry name" value="MFS_trans_sf"/>
</dbReference>
<protein>
    <submittedName>
        <fullName evidence="7">MFS general substrate transporter</fullName>
    </submittedName>
</protein>
<keyword evidence="3 5" id="KW-1133">Transmembrane helix</keyword>
<dbReference type="Gene3D" id="1.20.1250.20">
    <property type="entry name" value="MFS general substrate transporter like domains"/>
    <property type="match status" value="1"/>
</dbReference>
<dbReference type="PANTHER" id="PTHR21576">
    <property type="entry name" value="UNCHARACTERIZED NODULIN-LIKE PROTEIN"/>
    <property type="match status" value="1"/>
</dbReference>
<dbReference type="InterPro" id="IPR010658">
    <property type="entry name" value="Nodulin-like"/>
</dbReference>
<dbReference type="EMBL" id="MCGO01000075">
    <property type="protein sequence ID" value="ORY31750.1"/>
    <property type="molecule type" value="Genomic_DNA"/>
</dbReference>
<comment type="caution">
    <text evidence="7">The sequence shown here is derived from an EMBL/GenBank/DDBJ whole genome shotgun (WGS) entry which is preliminary data.</text>
</comment>
<dbReference type="OrthoDB" id="410267at2759"/>
<dbReference type="PANTHER" id="PTHR21576:SF158">
    <property type="entry name" value="RIBOSOMAL RNA-PROCESSING PROTEIN 12-LIKE CONSERVED DOMAIN-CONTAINING PROTEIN"/>
    <property type="match status" value="1"/>
</dbReference>
<feature type="transmembrane region" description="Helical" evidence="5">
    <location>
        <begin position="116"/>
        <end position="136"/>
    </location>
</feature>
<evidence type="ECO:0000256" key="1">
    <source>
        <dbReference type="ARBA" id="ARBA00004141"/>
    </source>
</evidence>
<feature type="transmembrane region" description="Helical" evidence="5">
    <location>
        <begin position="520"/>
        <end position="540"/>
    </location>
</feature>
<evidence type="ECO:0000256" key="2">
    <source>
        <dbReference type="ARBA" id="ARBA00022692"/>
    </source>
</evidence>